<organism evidence="2 3">
    <name type="scientific">Gracilinema caldarium (strain ATCC 51460 / DSM 7334 / H1)</name>
    <name type="common">Treponema caldarium</name>
    <dbReference type="NCBI Taxonomy" id="744872"/>
    <lineage>
        <taxon>Bacteria</taxon>
        <taxon>Pseudomonadati</taxon>
        <taxon>Spirochaetota</taxon>
        <taxon>Spirochaetia</taxon>
        <taxon>Spirochaetales</taxon>
        <taxon>Breznakiellaceae</taxon>
        <taxon>Gracilinema</taxon>
    </lineage>
</organism>
<protein>
    <submittedName>
        <fullName evidence="2">Uncharacterized protein</fullName>
    </submittedName>
</protein>
<gene>
    <name evidence="2" type="ordered locus">Spica_0020</name>
</gene>
<dbReference type="KEGG" id="scd:Spica_0020"/>
<feature type="transmembrane region" description="Helical" evidence="1">
    <location>
        <begin position="31"/>
        <end position="51"/>
    </location>
</feature>
<reference evidence="3" key="1">
    <citation type="journal article" date="2013" name="Stand. Genomic Sci.">
        <title>Genome sequence of the thermophilic fresh-water bacterium Spirochaeta caldaria type strain (H1(T)), reclassification of Spirochaeta caldaria, Spirochaeta stenostrepta, and Spirochaeta zuelzerae in the genus Treponema as Treponema caldaria comb. nov., Treponema stenostrepta comb. nov., and Treponema zuelzerae comb. nov., and emendation of the genus Treponema.</title>
        <authorList>
            <person name="Abt B."/>
            <person name="Goker M."/>
            <person name="Scheuner C."/>
            <person name="Han C."/>
            <person name="Lu M."/>
            <person name="Misra M."/>
            <person name="Lapidus A."/>
            <person name="Nolan M."/>
            <person name="Lucas S."/>
            <person name="Hammon N."/>
            <person name="Deshpande S."/>
            <person name="Cheng J.F."/>
            <person name="Tapia R."/>
            <person name="Goodwin L.A."/>
            <person name="Pitluck S."/>
            <person name="Liolios K."/>
            <person name="Pagani I."/>
            <person name="Ivanova N."/>
            <person name="Mavromatis K."/>
            <person name="Mikhailova N."/>
            <person name="Huntemann M."/>
            <person name="Pati A."/>
            <person name="Chen A."/>
            <person name="Palaniappan K."/>
            <person name="Land M."/>
            <person name="Hauser L."/>
            <person name="Jeffries C.D."/>
            <person name="Rohde M."/>
            <person name="Spring S."/>
            <person name="Gronow S."/>
            <person name="Detter J.C."/>
            <person name="Bristow J."/>
            <person name="Eisen J.A."/>
            <person name="Markowitz V."/>
            <person name="Hugenholtz P."/>
            <person name="Kyrpides N.C."/>
            <person name="Woyke T."/>
            <person name="Klenk H.P."/>
        </authorList>
    </citation>
    <scope>NUCLEOTIDE SEQUENCE</scope>
    <source>
        <strain evidence="3">ATCC 51460 / DSM 7334 / H1</strain>
    </source>
</reference>
<dbReference type="HOGENOM" id="CLU_586515_0_0_12"/>
<dbReference type="eggNOG" id="ENOG502ZYUJ">
    <property type="taxonomic scope" value="Bacteria"/>
</dbReference>
<name>F8EWM9_GRAC1</name>
<dbReference type="OrthoDB" id="358184at2"/>
<dbReference type="AlphaFoldDB" id="F8EWM9"/>
<keyword evidence="1" id="KW-0472">Membrane</keyword>
<dbReference type="EMBL" id="CP002868">
    <property type="protein sequence ID" value="AEJ18192.1"/>
    <property type="molecule type" value="Genomic_DNA"/>
</dbReference>
<evidence type="ECO:0000313" key="2">
    <source>
        <dbReference type="EMBL" id="AEJ18192.1"/>
    </source>
</evidence>
<dbReference type="SUPFAM" id="SSF53474">
    <property type="entry name" value="alpha/beta-Hydrolases"/>
    <property type="match status" value="1"/>
</dbReference>
<dbReference type="RefSeq" id="WP_013967505.1">
    <property type="nucleotide sequence ID" value="NC_015732.1"/>
</dbReference>
<dbReference type="STRING" id="744872.Spica_0020"/>
<dbReference type="InterPro" id="IPR029058">
    <property type="entry name" value="AB_hydrolase_fold"/>
</dbReference>
<feature type="transmembrane region" description="Helical" evidence="1">
    <location>
        <begin position="6"/>
        <end position="24"/>
    </location>
</feature>
<feature type="transmembrane region" description="Helical" evidence="1">
    <location>
        <begin position="91"/>
        <end position="112"/>
    </location>
</feature>
<keyword evidence="3" id="KW-1185">Reference proteome</keyword>
<dbReference type="Gene3D" id="3.40.50.1820">
    <property type="entry name" value="alpha/beta hydrolase"/>
    <property type="match status" value="1"/>
</dbReference>
<dbReference type="Proteomes" id="UP000000503">
    <property type="component" value="Chromosome"/>
</dbReference>
<evidence type="ECO:0000313" key="3">
    <source>
        <dbReference type="Proteomes" id="UP000000503"/>
    </source>
</evidence>
<feature type="transmembrane region" description="Helical" evidence="1">
    <location>
        <begin position="57"/>
        <end position="79"/>
    </location>
</feature>
<proteinExistence type="predicted"/>
<evidence type="ECO:0000256" key="1">
    <source>
        <dbReference type="SAM" id="Phobius"/>
    </source>
</evidence>
<sequence length="459" mass="50843">MSDLVLLLWLLLGLVGLELVRPFFKSIRDVTGIILFPLLVFVLLLVGQYVYGFRPELVPFELFIFFLTLFRIPKLVSLLQRLRIDDDKRPSIIACLIGIVLLAITGTIGIRFSPTQDYLASRNKGGYETSVVKNTDTEEEYFIRTYRQFSENTRGTIFMIPPISGSVEVVDSICSLLYSNGFTVITFSQPGLDVPAYDIRNKPIVPSITNIANYFVSFIAGVQYKTPNQYARALEAKRKQAIEYLVAHLEYPGPLYLVAYGAGGAAAIMYVAQHDDSPVVGLINIEGPLYSVLDFKDGDASTGFKNLIQKVIPQSQKHIGAVPELTKPLLVLVSDSVKVSEQRDGRYASLVRIIHQAKAPALLVALTGAGPFDYSDVTIQYPIYSAMLGGKGNRVQSVGYYVESTAALIHNFIYSLEKRDTDSNCKEEAACSLLPVSGDVYVEYNGYLPHYNPQEVSGK</sequence>
<keyword evidence="1" id="KW-0812">Transmembrane</keyword>
<accession>F8EWM9</accession>
<keyword evidence="1" id="KW-1133">Transmembrane helix</keyword>